<dbReference type="AlphaFoldDB" id="A0A9W4WXK3"/>
<evidence type="ECO:0000313" key="1">
    <source>
        <dbReference type="EMBL" id="CAI2179694.1"/>
    </source>
</evidence>
<dbReference type="Proteomes" id="UP001153678">
    <property type="component" value="Unassembled WGS sequence"/>
</dbReference>
<protein>
    <submittedName>
        <fullName evidence="1">19028_t:CDS:1</fullName>
    </submittedName>
</protein>
<dbReference type="OrthoDB" id="2403824at2759"/>
<proteinExistence type="predicted"/>
<dbReference type="EMBL" id="CAMKVN010002129">
    <property type="protein sequence ID" value="CAI2179694.1"/>
    <property type="molecule type" value="Genomic_DNA"/>
</dbReference>
<feature type="non-terminal residue" evidence="1">
    <location>
        <position position="1"/>
    </location>
</feature>
<organism evidence="1 2">
    <name type="scientific">Funneliformis geosporum</name>
    <dbReference type="NCBI Taxonomy" id="1117311"/>
    <lineage>
        <taxon>Eukaryota</taxon>
        <taxon>Fungi</taxon>
        <taxon>Fungi incertae sedis</taxon>
        <taxon>Mucoromycota</taxon>
        <taxon>Glomeromycotina</taxon>
        <taxon>Glomeromycetes</taxon>
        <taxon>Glomerales</taxon>
        <taxon>Glomeraceae</taxon>
        <taxon>Funneliformis</taxon>
    </lineage>
</organism>
<comment type="caution">
    <text evidence="1">The sequence shown here is derived from an EMBL/GenBank/DDBJ whole genome shotgun (WGS) entry which is preliminary data.</text>
</comment>
<evidence type="ECO:0000313" key="2">
    <source>
        <dbReference type="Proteomes" id="UP001153678"/>
    </source>
</evidence>
<accession>A0A9W4WXK3</accession>
<gene>
    <name evidence="1" type="ORF">FWILDA_LOCUS9216</name>
</gene>
<keyword evidence="2" id="KW-1185">Reference proteome</keyword>
<sequence>EIDIEPLLSARDFLAEVLQVAENKFEIAGAIQAFEVCYELT</sequence>
<reference evidence="1" key="1">
    <citation type="submission" date="2022-08" db="EMBL/GenBank/DDBJ databases">
        <authorList>
            <person name="Kallberg Y."/>
            <person name="Tangrot J."/>
            <person name="Rosling A."/>
        </authorList>
    </citation>
    <scope>NUCLEOTIDE SEQUENCE</scope>
    <source>
        <strain evidence="1">Wild A</strain>
    </source>
</reference>
<name>A0A9W4WXK3_9GLOM</name>